<dbReference type="HOGENOM" id="CLU_938154_0_0_1"/>
<evidence type="ECO:0000313" key="3">
    <source>
        <dbReference type="Proteomes" id="UP000009183"/>
    </source>
</evidence>
<evidence type="ECO:0000256" key="1">
    <source>
        <dbReference type="SAM" id="Phobius"/>
    </source>
</evidence>
<protein>
    <submittedName>
        <fullName evidence="2">Uncharacterized protein</fullName>
    </submittedName>
</protein>
<dbReference type="EMBL" id="FN595243">
    <property type="protein sequence ID" value="CBI22582.3"/>
    <property type="molecule type" value="Genomic_DNA"/>
</dbReference>
<organism evidence="2 3">
    <name type="scientific">Vitis vinifera</name>
    <name type="common">Grape</name>
    <dbReference type="NCBI Taxonomy" id="29760"/>
    <lineage>
        <taxon>Eukaryota</taxon>
        <taxon>Viridiplantae</taxon>
        <taxon>Streptophyta</taxon>
        <taxon>Embryophyta</taxon>
        <taxon>Tracheophyta</taxon>
        <taxon>Spermatophyta</taxon>
        <taxon>Magnoliopsida</taxon>
        <taxon>eudicotyledons</taxon>
        <taxon>Gunneridae</taxon>
        <taxon>Pentapetalae</taxon>
        <taxon>rosids</taxon>
        <taxon>Vitales</taxon>
        <taxon>Vitaceae</taxon>
        <taxon>Viteae</taxon>
        <taxon>Vitis</taxon>
    </lineage>
</organism>
<dbReference type="PANTHER" id="PTHR22940:SF4">
    <property type="entry name" value="PROTEIN TIMELESS HOMOLOG"/>
    <property type="match status" value="1"/>
</dbReference>
<dbReference type="STRING" id="29760.E0CUN2"/>
<dbReference type="PANTHER" id="PTHR22940">
    <property type="entry name" value="TIMEOUT/TIMELESS-2"/>
    <property type="match status" value="1"/>
</dbReference>
<feature type="transmembrane region" description="Helical" evidence="1">
    <location>
        <begin position="34"/>
        <end position="54"/>
    </location>
</feature>
<dbReference type="Proteomes" id="UP000009183">
    <property type="component" value="Chromosome 16"/>
</dbReference>
<dbReference type="PaxDb" id="29760-VIT_16s0050g02130.t01"/>
<accession>E0CUN2</accession>
<keyword evidence="1" id="KW-1133">Transmembrane helix</keyword>
<dbReference type="AlphaFoldDB" id="E0CUN2"/>
<proteinExistence type="predicted"/>
<dbReference type="eggNOG" id="KOG0017">
    <property type="taxonomic scope" value="Eukaryota"/>
</dbReference>
<name>E0CUN2_VITVI</name>
<keyword evidence="3" id="KW-1185">Reference proteome</keyword>
<gene>
    <name evidence="2" type="ordered locus">VIT_16s0050g02130</name>
</gene>
<dbReference type="eggNOG" id="KOG1974">
    <property type="taxonomic scope" value="Eukaryota"/>
</dbReference>
<reference evidence="3" key="1">
    <citation type="journal article" date="2007" name="Nature">
        <title>The grapevine genome sequence suggests ancestral hexaploidization in major angiosperm phyla.</title>
        <authorList>
            <consortium name="The French-Italian Public Consortium for Grapevine Genome Characterization."/>
            <person name="Jaillon O."/>
            <person name="Aury J.-M."/>
            <person name="Noel B."/>
            <person name="Policriti A."/>
            <person name="Clepet C."/>
            <person name="Casagrande A."/>
            <person name="Choisne N."/>
            <person name="Aubourg S."/>
            <person name="Vitulo N."/>
            <person name="Jubin C."/>
            <person name="Vezzi A."/>
            <person name="Legeai F."/>
            <person name="Hugueney P."/>
            <person name="Dasilva C."/>
            <person name="Horner D."/>
            <person name="Mica E."/>
            <person name="Jublot D."/>
            <person name="Poulain J."/>
            <person name="Bruyere C."/>
            <person name="Billault A."/>
            <person name="Segurens B."/>
            <person name="Gouyvenoux M."/>
            <person name="Ugarte E."/>
            <person name="Cattonaro F."/>
            <person name="Anthouard V."/>
            <person name="Vico V."/>
            <person name="Del Fabbro C."/>
            <person name="Alaux M."/>
            <person name="Di Gaspero G."/>
            <person name="Dumas V."/>
            <person name="Felice N."/>
            <person name="Paillard S."/>
            <person name="Juman I."/>
            <person name="Moroldo M."/>
            <person name="Scalabrin S."/>
            <person name="Canaguier A."/>
            <person name="Le Clainche I."/>
            <person name="Malacrida G."/>
            <person name="Durand E."/>
            <person name="Pesole G."/>
            <person name="Laucou V."/>
            <person name="Chatelet P."/>
            <person name="Merdinoglu D."/>
            <person name="Delledonne M."/>
            <person name="Pezzotti M."/>
            <person name="Lecharny A."/>
            <person name="Scarpelli C."/>
            <person name="Artiguenave F."/>
            <person name="Pe M.E."/>
            <person name="Valle G."/>
            <person name="Morgante M."/>
            <person name="Caboche M."/>
            <person name="Adam-Blondon A.-F."/>
            <person name="Weissenbach J."/>
            <person name="Quetier F."/>
            <person name="Wincker P."/>
        </authorList>
    </citation>
    <scope>NUCLEOTIDE SEQUENCE [LARGE SCALE GENOMIC DNA]</scope>
    <source>
        <strain evidence="3">cv. Pinot noir / PN40024</strain>
    </source>
</reference>
<keyword evidence="1" id="KW-0472">Membrane</keyword>
<keyword evidence="1" id="KW-0812">Transmembrane</keyword>
<dbReference type="InterPro" id="IPR044998">
    <property type="entry name" value="Timeless"/>
</dbReference>
<evidence type="ECO:0000313" key="2">
    <source>
        <dbReference type="EMBL" id="CBI22582.3"/>
    </source>
</evidence>
<dbReference type="InParanoid" id="E0CUN2"/>
<sequence length="297" mass="33870">MNALIATSFFFSFQFCFLASCSSSHILFSLLLDISFLIVYHSIPLGTISLLTALTNLCNNMHLAGYIYTLGGTTVNWISKLQKIVLLSTTEAEYVVVTDANKEMMWCSLSWKNWVTSMSEVLGGSLPHMDDKKAKHTTDDLHYGADDSSGNEQAAVVDEVDFKVYFLVSAFANNYVIQNLCWLLKFYKSNSTRTNHYIICILKKICDDLELSPMLYQLSLLTIFCNILCEQKSCLCKDYKNIVCFLTNLVRKMLRKIKSQPLLFVEVLFWKIRRECHYITSQSLLHELGSAKKESGK</sequence>